<feature type="domain" description="BsaWI restriction endonuclease type 2" evidence="1">
    <location>
        <begin position="112"/>
        <end position="214"/>
    </location>
</feature>
<organism evidence="2 3">
    <name type="scientific">Helicobacter pylori</name>
    <name type="common">Campylobacter pylori</name>
    <dbReference type="NCBI Taxonomy" id="210"/>
    <lineage>
        <taxon>Bacteria</taxon>
        <taxon>Pseudomonadati</taxon>
        <taxon>Campylobacterota</taxon>
        <taxon>Epsilonproteobacteria</taxon>
        <taxon>Campylobacterales</taxon>
        <taxon>Helicobacteraceae</taxon>
        <taxon>Helicobacter</taxon>
    </lineage>
</organism>
<dbReference type="Pfam" id="PF18643">
    <property type="entry name" value="RE_BsaWI"/>
    <property type="match status" value="1"/>
</dbReference>
<dbReference type="AlphaFoldDB" id="A0A438XQ54"/>
<evidence type="ECO:0000313" key="2">
    <source>
        <dbReference type="EMBL" id="RVZ40092.1"/>
    </source>
</evidence>
<keyword evidence="2" id="KW-0540">Nuclease</keyword>
<dbReference type="Proteomes" id="UP000289022">
    <property type="component" value="Unassembled WGS sequence"/>
</dbReference>
<keyword evidence="2" id="KW-0255">Endonuclease</keyword>
<protein>
    <submittedName>
        <fullName evidence="2">Endonuclease</fullName>
    </submittedName>
</protein>
<dbReference type="GO" id="GO:0004519">
    <property type="term" value="F:endonuclease activity"/>
    <property type="evidence" value="ECO:0007669"/>
    <property type="project" value="UniProtKB-KW"/>
</dbReference>
<reference evidence="2 3" key="1">
    <citation type="submission" date="2018-11" db="EMBL/GenBank/DDBJ databases">
        <title>Genetic determinants and prediction of antibiotic resistance phenotypes in Helicobacter pylori.</title>
        <authorList>
            <person name="Wagner K."/>
        </authorList>
    </citation>
    <scope>NUCLEOTIDE SEQUENCE [LARGE SCALE GENOMIC DNA]</scope>
    <source>
        <strain evidence="2 3">ZH70</strain>
    </source>
</reference>
<gene>
    <name evidence="2" type="ORF">EC518_03540</name>
</gene>
<dbReference type="EMBL" id="RJGP01000112">
    <property type="protein sequence ID" value="RVZ40092.1"/>
    <property type="molecule type" value="Genomic_DNA"/>
</dbReference>
<comment type="caution">
    <text evidence="2">The sequence shown here is derived from an EMBL/GenBank/DDBJ whole genome shotgun (WGS) entry which is preliminary data.</text>
</comment>
<keyword evidence="2" id="KW-0378">Hydrolase</keyword>
<accession>A0A438XQ54</accession>
<evidence type="ECO:0000313" key="3">
    <source>
        <dbReference type="Proteomes" id="UP000289022"/>
    </source>
</evidence>
<name>A0A438XQ54_HELPX</name>
<dbReference type="InterPro" id="IPR041551">
    <property type="entry name" value="RE_BsaWI"/>
</dbReference>
<evidence type="ECO:0000259" key="1">
    <source>
        <dbReference type="Pfam" id="PF18643"/>
    </source>
</evidence>
<sequence>MDFYGLKVFGLSLADIILERFKDFMREQPEPYKFLQVFYAQEKERFLNSKISDYMKRNKSKEEASILARQGFVSAVGRALEKIIELLLKDFCIKNNVKMTNDKILRAKRINGELDKVKRALLVHFGEYSVLPDIILYQTNKDNVKILAILSVKNSFRERFTETPYWKLKLLQSPVTSHIKVFMITPDNDEEISFKNKPKKARIVMEHELDGLYLAKSHFDQSPKIKGIENLLEDLKRLL</sequence>
<proteinExistence type="predicted"/>